<evidence type="ECO:0000313" key="2">
    <source>
        <dbReference type="Proteomes" id="UP000077628"/>
    </source>
</evidence>
<name>A0A177N525_9GAMM</name>
<proteinExistence type="predicted"/>
<dbReference type="Proteomes" id="UP000077628">
    <property type="component" value="Unassembled WGS sequence"/>
</dbReference>
<evidence type="ECO:0000313" key="1">
    <source>
        <dbReference type="EMBL" id="OAI12583.1"/>
    </source>
</evidence>
<keyword evidence="2" id="KW-1185">Reference proteome</keyword>
<protein>
    <submittedName>
        <fullName evidence="1">Uncharacterized protein</fullName>
    </submittedName>
</protein>
<sequence>MPKSEKFIQRRHKLKIINRKKSGYLVSLLAISLATSGCGGAALKSEFRDVSENHASLSDEQMLLNLARRANSVPSHFLQMSGVNASFSFGATVGTQTTHTNTSMPLVAALASLATLATKVFSFTGTVGLSATESPTFSFAPLSGASFAKTAYTPVDSRIFFEQLRQGVPVNQLMRILVVSIVLDYPSGKRLVLNNIADQDQPKNFRNFLRLAGLARQMQLQQVLRIDTENGQNVLTIPPEALPLLEKLYSSHEYGFWEDSPFVLGVSDGIPKVSFVMRSFDGVLGALGLAQKHFERWLASGQNLQDVPETERRPILTLQWSEGAQLVDSGLEVEYNGNQYKIADLNDGGYVTWNRDSFRVLNDLFTIVSLDPKDMPVQQLIKVY</sequence>
<organism evidence="1 2">
    <name type="scientific">Methylomonas koyamae</name>
    <dbReference type="NCBI Taxonomy" id="702114"/>
    <lineage>
        <taxon>Bacteria</taxon>
        <taxon>Pseudomonadati</taxon>
        <taxon>Pseudomonadota</taxon>
        <taxon>Gammaproteobacteria</taxon>
        <taxon>Methylococcales</taxon>
        <taxon>Methylococcaceae</taxon>
        <taxon>Methylomonas</taxon>
    </lineage>
</organism>
<dbReference type="AlphaFoldDB" id="A0A177N525"/>
<gene>
    <name evidence="1" type="ORF">A1355_14305</name>
</gene>
<dbReference type="EMBL" id="LUUK01000219">
    <property type="protein sequence ID" value="OAI12583.1"/>
    <property type="molecule type" value="Genomic_DNA"/>
</dbReference>
<comment type="caution">
    <text evidence="1">The sequence shown here is derived from an EMBL/GenBank/DDBJ whole genome shotgun (WGS) entry which is preliminary data.</text>
</comment>
<dbReference type="STRING" id="702114.A1355_14305"/>
<accession>A0A177N525</accession>
<reference evidence="2" key="1">
    <citation type="submission" date="2016-03" db="EMBL/GenBank/DDBJ databases">
        <authorList>
            <person name="Heylen K."/>
            <person name="De Vos P."/>
            <person name="Vekeman B."/>
        </authorList>
    </citation>
    <scope>NUCLEOTIDE SEQUENCE [LARGE SCALE GENOMIC DNA]</scope>
    <source>
        <strain evidence="2">R-45383</strain>
    </source>
</reference>